<dbReference type="Gene3D" id="3.40.718.10">
    <property type="entry name" value="Isopropylmalate Dehydrogenase"/>
    <property type="match status" value="1"/>
</dbReference>
<organism evidence="4 5">
    <name type="scientific">Gaopeijia maritima</name>
    <dbReference type="NCBI Taxonomy" id="3119007"/>
    <lineage>
        <taxon>Bacteria</taxon>
        <taxon>Pseudomonadati</taxon>
        <taxon>Gemmatimonadota</taxon>
        <taxon>Longimicrobiia</taxon>
        <taxon>Gaopeijiales</taxon>
        <taxon>Gaopeijiaceae</taxon>
        <taxon>Gaopeijia</taxon>
    </lineage>
</organism>
<sequence>MATEITVIPGDGIGPEVTSATLQVLEAAGAELEYDRQLGGVSALEAVGSPLPDATLDSVRRTRIALKGPLTTPSGSGFRSVNVALRKEFDLYANVRPARTLFDGGRYEDIDLVLIRENTEGLYVGVEHFIGVGDDPRAAAESVMIVTRHGTERIVRYAFEFAKAHGRKKVTVAHKANILKYTQGLILEVAREVAADYPDIEFEDRIIDATAMWMVLDPYRFDVLVMENMFGDILSDLMAGLVGGLGFAPAANIGLEAAMFEAVHGSAPDIAGQGVANPTSLLLSACMLLDHVDQRETGDRIRAAIRSVLQGGVVATRDMGGTDGTAAYTEAVIRALG</sequence>
<dbReference type="RefSeq" id="WP_405278747.1">
    <property type="nucleotide sequence ID" value="NZ_CP144380.1"/>
</dbReference>
<protein>
    <submittedName>
        <fullName evidence="4">Isocitrate/isopropylmalate family dehydrogenase</fullName>
    </submittedName>
</protein>
<evidence type="ECO:0000313" key="4">
    <source>
        <dbReference type="EMBL" id="MEK9501746.1"/>
    </source>
</evidence>
<dbReference type="PROSITE" id="PS00470">
    <property type="entry name" value="IDH_IMDH"/>
    <property type="match status" value="1"/>
</dbReference>
<dbReference type="InterPro" id="IPR019818">
    <property type="entry name" value="IsoCit/isopropylmalate_DH_CS"/>
</dbReference>
<accession>A0ABU9EAH6</accession>
<comment type="similarity">
    <text evidence="1">Belongs to the isocitrate and isopropylmalate dehydrogenases family.</text>
</comment>
<evidence type="ECO:0000313" key="5">
    <source>
        <dbReference type="Proteomes" id="UP001484239"/>
    </source>
</evidence>
<reference evidence="4 5" key="1">
    <citation type="submission" date="2024-02" db="EMBL/GenBank/DDBJ databases">
        <title>A novel Gemmatimonadota bacterium.</title>
        <authorList>
            <person name="Du Z.-J."/>
            <person name="Ye Y.-Q."/>
        </authorList>
    </citation>
    <scope>NUCLEOTIDE SEQUENCE [LARGE SCALE GENOMIC DNA]</scope>
    <source>
        <strain evidence="4 5">DH-20</strain>
    </source>
</reference>
<dbReference type="SMART" id="SM01329">
    <property type="entry name" value="Iso_dh"/>
    <property type="match status" value="1"/>
</dbReference>
<evidence type="ECO:0000256" key="2">
    <source>
        <dbReference type="ARBA" id="ARBA00023002"/>
    </source>
</evidence>
<dbReference type="PANTHER" id="PTHR11835">
    <property type="entry name" value="DECARBOXYLATING DEHYDROGENASES-ISOCITRATE, ISOPROPYLMALATE, TARTRATE"/>
    <property type="match status" value="1"/>
</dbReference>
<gene>
    <name evidence="4" type="ORF">WI372_12210</name>
</gene>
<dbReference type="SUPFAM" id="SSF53659">
    <property type="entry name" value="Isocitrate/Isopropylmalate dehydrogenase-like"/>
    <property type="match status" value="1"/>
</dbReference>
<dbReference type="Proteomes" id="UP001484239">
    <property type="component" value="Unassembled WGS sequence"/>
</dbReference>
<proteinExistence type="inferred from homology"/>
<keyword evidence="2" id="KW-0560">Oxidoreductase</keyword>
<name>A0ABU9EAH6_9BACT</name>
<feature type="domain" description="Isopropylmalate dehydrogenase-like" evidence="3">
    <location>
        <begin position="4"/>
        <end position="332"/>
    </location>
</feature>
<keyword evidence="5" id="KW-1185">Reference proteome</keyword>
<dbReference type="InterPro" id="IPR024084">
    <property type="entry name" value="IsoPropMal-DH-like_dom"/>
</dbReference>
<dbReference type="Pfam" id="PF00180">
    <property type="entry name" value="Iso_dh"/>
    <property type="match status" value="1"/>
</dbReference>
<comment type="caution">
    <text evidence="4">The sequence shown here is derived from an EMBL/GenBank/DDBJ whole genome shotgun (WGS) entry which is preliminary data.</text>
</comment>
<dbReference type="PANTHER" id="PTHR11835:SF34">
    <property type="entry name" value="ISOCITRATE DEHYDROGENASE [NAD] SUBUNIT ALPHA, MITOCHONDRIAL"/>
    <property type="match status" value="1"/>
</dbReference>
<dbReference type="EMBL" id="JBBHLI010000007">
    <property type="protein sequence ID" value="MEK9501746.1"/>
    <property type="molecule type" value="Genomic_DNA"/>
</dbReference>
<evidence type="ECO:0000256" key="1">
    <source>
        <dbReference type="ARBA" id="ARBA00007769"/>
    </source>
</evidence>
<evidence type="ECO:0000259" key="3">
    <source>
        <dbReference type="SMART" id="SM01329"/>
    </source>
</evidence>